<evidence type="ECO:0000313" key="4">
    <source>
        <dbReference type="Proteomes" id="UP000737402"/>
    </source>
</evidence>
<keyword evidence="3" id="KW-0808">Transferase</keyword>
<keyword evidence="4" id="KW-1185">Reference proteome</keyword>
<dbReference type="NCBIfam" id="NF047683">
    <property type="entry name" value="TeichurnBiosyTuaG"/>
    <property type="match status" value="1"/>
</dbReference>
<name>A0ABS2NV21_9BACI</name>
<dbReference type="Pfam" id="PF00535">
    <property type="entry name" value="Glycos_transf_2"/>
    <property type="match status" value="1"/>
</dbReference>
<dbReference type="EMBL" id="JAFBED010000001">
    <property type="protein sequence ID" value="MBM7618383.1"/>
    <property type="molecule type" value="Genomic_DNA"/>
</dbReference>
<gene>
    <name evidence="3" type="ORF">JOC95_000225</name>
</gene>
<comment type="caution">
    <text evidence="3">The sequence shown here is derived from an EMBL/GenBank/DDBJ whole genome shotgun (WGS) entry which is preliminary data.</text>
</comment>
<accession>A0ABS2NV21</accession>
<feature type="domain" description="Glycosyltransferase 2-like" evidence="2">
    <location>
        <begin position="11"/>
        <end position="137"/>
    </location>
</feature>
<evidence type="ECO:0000313" key="3">
    <source>
        <dbReference type="EMBL" id="MBM7618383.1"/>
    </source>
</evidence>
<protein>
    <submittedName>
        <fullName evidence="3">Teichuronic acid biosynthesis glycosyltransferase TuaG</fullName>
        <ecNumber evidence="3">2.4.-.-</ecNumber>
    </submittedName>
</protein>
<dbReference type="PANTHER" id="PTHR22916:SF3">
    <property type="entry name" value="UDP-GLCNAC:BETAGAL BETA-1,3-N-ACETYLGLUCOSAMINYLTRANSFERASE-LIKE PROTEIN 1"/>
    <property type="match status" value="1"/>
</dbReference>
<dbReference type="InterPro" id="IPR001173">
    <property type="entry name" value="Glyco_trans_2-like"/>
</dbReference>
<dbReference type="CDD" id="cd00761">
    <property type="entry name" value="Glyco_tranf_GTA_type"/>
    <property type="match status" value="1"/>
</dbReference>
<organism evidence="3 4">
    <name type="scientific">Sutcliffiella tianshenii</name>
    <dbReference type="NCBI Taxonomy" id="1463404"/>
    <lineage>
        <taxon>Bacteria</taxon>
        <taxon>Bacillati</taxon>
        <taxon>Bacillota</taxon>
        <taxon>Bacilli</taxon>
        <taxon>Bacillales</taxon>
        <taxon>Bacillaceae</taxon>
        <taxon>Sutcliffiella</taxon>
    </lineage>
</organism>
<proteinExistence type="inferred from homology"/>
<keyword evidence="3" id="KW-0328">Glycosyltransferase</keyword>
<sequence>MNIQTDEPLVSVITPVYNAAKYIGKSIESVMDQTYQNWEMILVDDMSTDQSIEIINEYMQKDKRIKLIQLTENSGAAVARNTALDAAEGRYIAFLDSDDLWKPYKLEKQLAFMMKNQYAFTFTAYELMDQDGTPLDKTISMPDSIDYKGLLKNTIIGCLTVILDREQVGNVRMPNIRTRQDFALWLSILKKGHRAYAVHEPLSIYRIVEGSISSNKLQAAKRNWYVYRKIEKLNLIYASWCFMNYAYTAIKKRVQA</sequence>
<comment type="similarity">
    <text evidence="1">Belongs to the glycosyltransferase 2 family.</text>
</comment>
<dbReference type="Gene3D" id="3.90.550.10">
    <property type="entry name" value="Spore Coat Polysaccharide Biosynthesis Protein SpsA, Chain A"/>
    <property type="match status" value="1"/>
</dbReference>
<dbReference type="PANTHER" id="PTHR22916">
    <property type="entry name" value="GLYCOSYLTRANSFERASE"/>
    <property type="match status" value="1"/>
</dbReference>
<evidence type="ECO:0000256" key="1">
    <source>
        <dbReference type="ARBA" id="ARBA00006739"/>
    </source>
</evidence>
<dbReference type="GO" id="GO:0016757">
    <property type="term" value="F:glycosyltransferase activity"/>
    <property type="evidence" value="ECO:0007669"/>
    <property type="project" value="UniProtKB-KW"/>
</dbReference>
<dbReference type="Proteomes" id="UP000737402">
    <property type="component" value="Unassembled WGS sequence"/>
</dbReference>
<dbReference type="InterPro" id="IPR029044">
    <property type="entry name" value="Nucleotide-diphossugar_trans"/>
</dbReference>
<dbReference type="RefSeq" id="WP_204412628.1">
    <property type="nucleotide sequence ID" value="NZ_JAFBED010000001.1"/>
</dbReference>
<reference evidence="3 4" key="1">
    <citation type="submission" date="2021-01" db="EMBL/GenBank/DDBJ databases">
        <title>Genomic Encyclopedia of Type Strains, Phase IV (KMG-IV): sequencing the most valuable type-strain genomes for metagenomic binning, comparative biology and taxonomic classification.</title>
        <authorList>
            <person name="Goeker M."/>
        </authorList>
    </citation>
    <scope>NUCLEOTIDE SEQUENCE [LARGE SCALE GENOMIC DNA]</scope>
    <source>
        <strain evidence="3 4">DSM 25879</strain>
    </source>
</reference>
<dbReference type="EC" id="2.4.-.-" evidence="3"/>
<dbReference type="SUPFAM" id="SSF53448">
    <property type="entry name" value="Nucleotide-diphospho-sugar transferases"/>
    <property type="match status" value="1"/>
</dbReference>
<evidence type="ECO:0000259" key="2">
    <source>
        <dbReference type="Pfam" id="PF00535"/>
    </source>
</evidence>